<organism evidence="1 2">
    <name type="scientific">Congzhengia minquanensis</name>
    <dbReference type="NCBI Taxonomy" id="2763657"/>
    <lineage>
        <taxon>Bacteria</taxon>
        <taxon>Bacillati</taxon>
        <taxon>Bacillota</taxon>
        <taxon>Clostridia</taxon>
        <taxon>Eubacteriales</taxon>
        <taxon>Oscillospiraceae</taxon>
        <taxon>Congzhengia</taxon>
    </lineage>
</organism>
<dbReference type="EMBL" id="JACRSU010000002">
    <property type="protein sequence ID" value="MBC8540875.1"/>
    <property type="molecule type" value="Genomic_DNA"/>
</dbReference>
<dbReference type="RefSeq" id="WP_249312178.1">
    <property type="nucleotide sequence ID" value="NZ_JACRSU010000002.1"/>
</dbReference>
<reference evidence="1" key="1">
    <citation type="submission" date="2020-08" db="EMBL/GenBank/DDBJ databases">
        <title>Genome public.</title>
        <authorList>
            <person name="Liu C."/>
            <person name="Sun Q."/>
        </authorList>
    </citation>
    <scope>NUCLEOTIDE SEQUENCE</scope>
    <source>
        <strain evidence="1">H8</strain>
    </source>
</reference>
<evidence type="ECO:0000313" key="2">
    <source>
        <dbReference type="Proteomes" id="UP000611762"/>
    </source>
</evidence>
<keyword evidence="2" id="KW-1185">Reference proteome</keyword>
<accession>A0A926HZ75</accession>
<comment type="caution">
    <text evidence="1">The sequence shown here is derived from an EMBL/GenBank/DDBJ whole genome shotgun (WGS) entry which is preliminary data.</text>
</comment>
<proteinExistence type="predicted"/>
<dbReference type="AlphaFoldDB" id="A0A926HZ75"/>
<sequence length="357" mass="40636">MTSFQQYLKKIRQPHKTAVKITLLNADETEKQDITNQMFDISGNISVNYQNGARRSCTLKINNDRNRNPIDINHIWFGQKFKVWAGIYLDDNTPLYLPQGVFCVTNPTDTYNPSERSVTIQGVDKWAYFDGTIAGNLSGTYQTNIGNNLFEATRGLLRLSKYDNGTNVSDKTEMIDPLEPNLSNYYIGKFDSFGNELLKCPYTATVQRGGTMADVLLEYAKILSASIYYDVNGRLVIEPLSSLDDFDEDKEILWDYTIDEKEMTGLETSYNFDKVYNDFIVLGNIANGYQAKARIQNHNPLSDISIEKIGLKTKPPYEDSQYYSDSQCEALGKEYAKQEGMLKKSITLPSLPLYHFD</sequence>
<dbReference type="Proteomes" id="UP000611762">
    <property type="component" value="Unassembled WGS sequence"/>
</dbReference>
<evidence type="ECO:0000313" key="1">
    <source>
        <dbReference type="EMBL" id="MBC8540875.1"/>
    </source>
</evidence>
<protein>
    <submittedName>
        <fullName evidence="1">Uncharacterized protein</fullName>
    </submittedName>
</protein>
<gene>
    <name evidence="1" type="ORF">H8698_07780</name>
</gene>
<name>A0A926HZ75_9FIRM</name>